<evidence type="ECO:0000313" key="2">
    <source>
        <dbReference type="Proteomes" id="UP000311919"/>
    </source>
</evidence>
<sequence>MKGGEKSDVCDDVDDDNRVRDAEEVIKESRMDSGEESNVCVVVDDDHVDSHIEYTDNCDDTIYKSKQADLLQNSLMLAKIG</sequence>
<comment type="caution">
    <text evidence="1">The sequence shown here is derived from an EMBL/GenBank/DDBJ whole genome shotgun (WGS) entry which is preliminary data.</text>
</comment>
<name>A0A4Z2CUD7_SCHJA</name>
<protein>
    <submittedName>
        <fullName evidence="1">Uncharacterized protein</fullName>
    </submittedName>
</protein>
<proteinExistence type="predicted"/>
<dbReference type="AlphaFoldDB" id="A0A4Z2CUD7"/>
<dbReference type="Proteomes" id="UP000311919">
    <property type="component" value="Unassembled WGS sequence"/>
</dbReference>
<keyword evidence="2" id="KW-1185">Reference proteome</keyword>
<dbReference type="EMBL" id="SKCS01000422">
    <property type="protein sequence ID" value="TNN07753.1"/>
    <property type="molecule type" value="Genomic_DNA"/>
</dbReference>
<evidence type="ECO:0000313" key="1">
    <source>
        <dbReference type="EMBL" id="TNN07753.1"/>
    </source>
</evidence>
<reference evidence="1 2" key="1">
    <citation type="submission" date="2019-03" db="EMBL/GenBank/DDBJ databases">
        <title>An improved genome assembly of the fluke Schistosoma japonicum.</title>
        <authorList>
            <person name="Hu W."/>
            <person name="Luo F."/>
            <person name="Yin M."/>
            <person name="Mo X."/>
            <person name="Sun C."/>
            <person name="Wu Q."/>
            <person name="Zhu B."/>
            <person name="Xiang M."/>
            <person name="Wang J."/>
            <person name="Wang Y."/>
            <person name="Zhang T."/>
            <person name="Xu B."/>
            <person name="Zheng H."/>
            <person name="Feng Z."/>
        </authorList>
    </citation>
    <scope>NUCLEOTIDE SEQUENCE [LARGE SCALE GENOMIC DNA]</scope>
    <source>
        <strain evidence="1">HuSjv2</strain>
        <tissue evidence="1">Worms</tissue>
    </source>
</reference>
<accession>A0A4Z2CUD7</accession>
<gene>
    <name evidence="1" type="ORF">EWB00_007515</name>
</gene>
<organism evidence="1 2">
    <name type="scientific">Schistosoma japonicum</name>
    <name type="common">Blood fluke</name>
    <dbReference type="NCBI Taxonomy" id="6182"/>
    <lineage>
        <taxon>Eukaryota</taxon>
        <taxon>Metazoa</taxon>
        <taxon>Spiralia</taxon>
        <taxon>Lophotrochozoa</taxon>
        <taxon>Platyhelminthes</taxon>
        <taxon>Trematoda</taxon>
        <taxon>Digenea</taxon>
        <taxon>Strigeidida</taxon>
        <taxon>Schistosomatoidea</taxon>
        <taxon>Schistosomatidae</taxon>
        <taxon>Schistosoma</taxon>
    </lineage>
</organism>